<dbReference type="PANTHER" id="PTHR42682:SF5">
    <property type="entry name" value="HYDROGENASE-4 COMPONENT F"/>
    <property type="match status" value="1"/>
</dbReference>
<dbReference type="GO" id="GO:0008137">
    <property type="term" value="F:NADH dehydrogenase (ubiquinone) activity"/>
    <property type="evidence" value="ECO:0007669"/>
    <property type="project" value="InterPro"/>
</dbReference>
<feature type="transmembrane region" description="Helical" evidence="8">
    <location>
        <begin position="193"/>
        <end position="212"/>
    </location>
</feature>
<evidence type="ECO:0000256" key="1">
    <source>
        <dbReference type="ARBA" id="ARBA00004651"/>
    </source>
</evidence>
<proteinExistence type="predicted"/>
<feature type="transmembrane region" description="Helical" evidence="8">
    <location>
        <begin position="26"/>
        <end position="43"/>
    </location>
</feature>
<dbReference type="Pfam" id="PF00361">
    <property type="entry name" value="Proton_antipo_M"/>
    <property type="match status" value="1"/>
</dbReference>
<feature type="transmembrane region" description="Helical" evidence="8">
    <location>
        <begin position="147"/>
        <end position="169"/>
    </location>
</feature>
<feature type="transmembrane region" description="Helical" evidence="8">
    <location>
        <begin position="261"/>
        <end position="283"/>
    </location>
</feature>
<gene>
    <name evidence="10" type="ORF">SAMN05660330_02605</name>
</gene>
<feature type="transmembrane region" description="Helical" evidence="8">
    <location>
        <begin position="63"/>
        <end position="84"/>
    </location>
</feature>
<keyword evidence="2" id="KW-1003">Cell membrane</keyword>
<keyword evidence="11" id="KW-1185">Reference proteome</keyword>
<dbReference type="STRING" id="91360.SAMN05660330_02605"/>
<evidence type="ECO:0000256" key="4">
    <source>
        <dbReference type="ARBA" id="ARBA00022989"/>
    </source>
</evidence>
<dbReference type="GO" id="GO:0005886">
    <property type="term" value="C:plasma membrane"/>
    <property type="evidence" value="ECO:0007669"/>
    <property type="project" value="UniProtKB-SubCell"/>
</dbReference>
<comment type="subcellular location">
    <subcellularLocation>
        <location evidence="1">Cell membrane</location>
        <topology evidence="1">Multi-pass membrane protein</topology>
    </subcellularLocation>
    <subcellularLocation>
        <location evidence="7">Membrane</location>
        <topology evidence="7">Multi-pass membrane protein</topology>
    </subcellularLocation>
</comment>
<keyword evidence="3 7" id="KW-0812">Transmembrane</keyword>
<dbReference type="PANTHER" id="PTHR42682">
    <property type="entry name" value="HYDROGENASE-4 COMPONENT F"/>
    <property type="match status" value="1"/>
</dbReference>
<dbReference type="PRINTS" id="PR01437">
    <property type="entry name" value="NUOXDRDTASE4"/>
</dbReference>
<dbReference type="OrthoDB" id="9805769at2"/>
<evidence type="ECO:0000313" key="11">
    <source>
        <dbReference type="Proteomes" id="UP000199073"/>
    </source>
</evidence>
<accession>A0A1H0SCW1</accession>
<evidence type="ECO:0000256" key="8">
    <source>
        <dbReference type="SAM" id="Phobius"/>
    </source>
</evidence>
<dbReference type="Proteomes" id="UP000199073">
    <property type="component" value="Unassembled WGS sequence"/>
</dbReference>
<feature type="transmembrane region" description="Helical" evidence="8">
    <location>
        <begin position="363"/>
        <end position="388"/>
    </location>
</feature>
<evidence type="ECO:0000256" key="7">
    <source>
        <dbReference type="RuleBase" id="RU000320"/>
    </source>
</evidence>
<feature type="transmembrane region" description="Helical" evidence="8">
    <location>
        <begin position="394"/>
        <end position="416"/>
    </location>
</feature>
<dbReference type="AlphaFoldDB" id="A0A1H0SCW1"/>
<feature type="transmembrane region" description="Helical" evidence="8">
    <location>
        <begin position="295"/>
        <end position="318"/>
    </location>
</feature>
<evidence type="ECO:0000256" key="6">
    <source>
        <dbReference type="ARBA" id="ARBA00023136"/>
    </source>
</evidence>
<evidence type="ECO:0000256" key="3">
    <source>
        <dbReference type="ARBA" id="ARBA00022692"/>
    </source>
</evidence>
<sequence length="474" mass="50477">MIESVFLFPFVMGLVSLAAPAKSSRFVLAGTAAGHLLLTLMIWHASLSPLYPAFFTAAPEGLLILLVTSIIFVAISCYAFSYVIETKMAHARVFSCCMMLFLGTMSMVALSDHPIVLWIAIEATTLVSAPLIFIHRSKQALEATWKYVLICSVGIALALLGIFFITLAMDLGNIAGPLTFTSLNTVATRLDPVWLKAGFVFIVIGFGTKMGLAPMHTWLPDAHSEAPSPASALLSGALLNCAFLGIYKTHVLMNSAGLGDFSGSVLVGFGLCSMLVGAVFIVGQPDYKRMLAYSSIENMGIISFGVGIGGLALYGAFIHLIHHSLLKSSLFLSAGNILLGFGTKQAGRIGGIIHSLPRTFVSFFAGFVGLCGLPPFGMFVSEIMVVIGAIRGHWYVSVVLFVFALILAVAGCGRVFMAMSFGEATTAAGLGEKPLRFIPAYALLLTSLVLCFWMPETVYVTIIDSIKMIGGIHG</sequence>
<keyword evidence="4 8" id="KW-1133">Transmembrane helix</keyword>
<evidence type="ECO:0000313" key="10">
    <source>
        <dbReference type="EMBL" id="SDP39058.1"/>
    </source>
</evidence>
<dbReference type="GO" id="GO:0042773">
    <property type="term" value="P:ATP synthesis coupled electron transport"/>
    <property type="evidence" value="ECO:0007669"/>
    <property type="project" value="InterPro"/>
</dbReference>
<name>A0A1H0SCW1_9BACT</name>
<feature type="transmembrane region" description="Helical" evidence="8">
    <location>
        <begin position="6"/>
        <end position="21"/>
    </location>
</feature>
<dbReference type="RefSeq" id="WP_092223511.1">
    <property type="nucleotide sequence ID" value="NZ_FNJI01000018.1"/>
</dbReference>
<feature type="domain" description="NADH:quinone oxidoreductase/Mrp antiporter transmembrane" evidence="9">
    <location>
        <begin position="113"/>
        <end position="406"/>
    </location>
</feature>
<evidence type="ECO:0000256" key="5">
    <source>
        <dbReference type="ARBA" id="ARBA00023002"/>
    </source>
</evidence>
<dbReference type="EMBL" id="FNJI01000018">
    <property type="protein sequence ID" value="SDP39058.1"/>
    <property type="molecule type" value="Genomic_DNA"/>
</dbReference>
<keyword evidence="5" id="KW-0560">Oxidoreductase</keyword>
<dbReference type="GO" id="GO:0016491">
    <property type="term" value="F:oxidoreductase activity"/>
    <property type="evidence" value="ECO:0007669"/>
    <property type="project" value="UniProtKB-KW"/>
</dbReference>
<organism evidence="10 11">
    <name type="scientific">Desulforhopalus singaporensis</name>
    <dbReference type="NCBI Taxonomy" id="91360"/>
    <lineage>
        <taxon>Bacteria</taxon>
        <taxon>Pseudomonadati</taxon>
        <taxon>Thermodesulfobacteriota</taxon>
        <taxon>Desulfobulbia</taxon>
        <taxon>Desulfobulbales</taxon>
        <taxon>Desulfocapsaceae</taxon>
        <taxon>Desulforhopalus</taxon>
    </lineage>
</organism>
<keyword evidence="6 8" id="KW-0472">Membrane</keyword>
<dbReference type="InterPro" id="IPR001750">
    <property type="entry name" value="ND/Mrp_TM"/>
</dbReference>
<feature type="transmembrane region" description="Helical" evidence="8">
    <location>
        <begin position="437"/>
        <end position="455"/>
    </location>
</feature>
<feature type="transmembrane region" description="Helical" evidence="8">
    <location>
        <begin position="91"/>
        <end position="109"/>
    </location>
</feature>
<dbReference type="InterPro" id="IPR052175">
    <property type="entry name" value="ComplexI-like_HydComp"/>
</dbReference>
<evidence type="ECO:0000259" key="9">
    <source>
        <dbReference type="Pfam" id="PF00361"/>
    </source>
</evidence>
<protein>
    <submittedName>
        <fullName evidence="10">Hydrogenase-4 component F</fullName>
    </submittedName>
</protein>
<dbReference type="InterPro" id="IPR003918">
    <property type="entry name" value="NADH_UbQ_OxRdtase"/>
</dbReference>
<feature type="transmembrane region" description="Helical" evidence="8">
    <location>
        <begin position="115"/>
        <end position="135"/>
    </location>
</feature>
<feature type="transmembrane region" description="Helical" evidence="8">
    <location>
        <begin position="232"/>
        <end position="249"/>
    </location>
</feature>
<evidence type="ECO:0000256" key="2">
    <source>
        <dbReference type="ARBA" id="ARBA00022475"/>
    </source>
</evidence>
<reference evidence="10 11" key="1">
    <citation type="submission" date="2016-10" db="EMBL/GenBank/DDBJ databases">
        <authorList>
            <person name="de Groot N.N."/>
        </authorList>
    </citation>
    <scope>NUCLEOTIDE SEQUENCE [LARGE SCALE GENOMIC DNA]</scope>
    <source>
        <strain evidence="10 11">DSM 12130</strain>
    </source>
</reference>